<name>A0A0F9SP73_9ZZZZ</name>
<evidence type="ECO:0000313" key="2">
    <source>
        <dbReference type="EMBL" id="KKN70795.1"/>
    </source>
</evidence>
<dbReference type="EMBL" id="LAZR01000396">
    <property type="protein sequence ID" value="KKN70795.1"/>
    <property type="molecule type" value="Genomic_DNA"/>
</dbReference>
<dbReference type="InterPro" id="IPR000863">
    <property type="entry name" value="Sulfotransferase_dom"/>
</dbReference>
<reference evidence="2" key="1">
    <citation type="journal article" date="2015" name="Nature">
        <title>Complex archaea that bridge the gap between prokaryotes and eukaryotes.</title>
        <authorList>
            <person name="Spang A."/>
            <person name="Saw J.H."/>
            <person name="Jorgensen S.L."/>
            <person name="Zaremba-Niedzwiedzka K."/>
            <person name="Martijn J."/>
            <person name="Lind A.E."/>
            <person name="van Eijk R."/>
            <person name="Schleper C."/>
            <person name="Guy L."/>
            <person name="Ettema T.J."/>
        </authorList>
    </citation>
    <scope>NUCLEOTIDE SEQUENCE</scope>
</reference>
<dbReference type="Pfam" id="PF00685">
    <property type="entry name" value="Sulfotransfer_1"/>
    <property type="match status" value="1"/>
</dbReference>
<dbReference type="InterPro" id="IPR027417">
    <property type="entry name" value="P-loop_NTPase"/>
</dbReference>
<dbReference type="AlphaFoldDB" id="A0A0F9SP73"/>
<proteinExistence type="predicted"/>
<organism evidence="2">
    <name type="scientific">marine sediment metagenome</name>
    <dbReference type="NCBI Taxonomy" id="412755"/>
    <lineage>
        <taxon>unclassified sequences</taxon>
        <taxon>metagenomes</taxon>
        <taxon>ecological metagenomes</taxon>
    </lineage>
</organism>
<protein>
    <recommendedName>
        <fullName evidence="1">Sulfotransferase domain-containing protein</fullName>
    </recommendedName>
</protein>
<comment type="caution">
    <text evidence="2">The sequence shown here is derived from an EMBL/GenBank/DDBJ whole genome shotgun (WGS) entry which is preliminary data.</text>
</comment>
<feature type="domain" description="Sulfotransferase" evidence="1">
    <location>
        <begin position="54"/>
        <end position="217"/>
    </location>
</feature>
<dbReference type="SUPFAM" id="SSF52540">
    <property type="entry name" value="P-loop containing nucleoside triphosphate hydrolases"/>
    <property type="match status" value="1"/>
</dbReference>
<evidence type="ECO:0000259" key="1">
    <source>
        <dbReference type="Pfam" id="PF00685"/>
    </source>
</evidence>
<accession>A0A0F9SP73</accession>
<sequence length="221" mass="25950">MERMPRLWEAKFLHYTTGRSGSTFISQILKDVLGIENVWAGHDPVAFPFHKGEKLVITYRDFRDVAASYWRINNDIQDHVLNSGARKMSPKDVNHYSNMIAGLVRGHMNPTYKAHPGALLMKYEDFFPDNYGYIFERIEKHFDIKLSSGRRVEIKKKYSLERNKQRAAKFSSFKQVDREYVHGLHIYKGDIGTWKNLVPANQHAVMNKILRPFLEEWGYRV</sequence>
<gene>
    <name evidence="2" type="ORF">LCGC14_0426870</name>
</gene>
<dbReference type="GO" id="GO:0008146">
    <property type="term" value="F:sulfotransferase activity"/>
    <property type="evidence" value="ECO:0007669"/>
    <property type="project" value="InterPro"/>
</dbReference>
<dbReference type="Gene3D" id="3.40.50.300">
    <property type="entry name" value="P-loop containing nucleotide triphosphate hydrolases"/>
    <property type="match status" value="1"/>
</dbReference>